<dbReference type="InterPro" id="IPR036259">
    <property type="entry name" value="MFS_trans_sf"/>
</dbReference>
<dbReference type="EMBL" id="JAVRRA010010382">
    <property type="protein sequence ID" value="KAK5242029.1"/>
    <property type="molecule type" value="Genomic_DNA"/>
</dbReference>
<evidence type="ECO:0000256" key="5">
    <source>
        <dbReference type="SAM" id="Phobius"/>
    </source>
</evidence>
<dbReference type="PANTHER" id="PTHR23501">
    <property type="entry name" value="MAJOR FACILITATOR SUPERFAMILY"/>
    <property type="match status" value="1"/>
</dbReference>
<evidence type="ECO:0000313" key="6">
    <source>
        <dbReference type="EMBL" id="KAK5242029.1"/>
    </source>
</evidence>
<evidence type="ECO:0000256" key="1">
    <source>
        <dbReference type="ARBA" id="ARBA00004141"/>
    </source>
</evidence>
<gene>
    <name evidence="6" type="primary">MFS1</name>
    <name evidence="6" type="ORF">LTR16_008824</name>
</gene>
<feature type="transmembrane region" description="Helical" evidence="5">
    <location>
        <begin position="129"/>
        <end position="148"/>
    </location>
</feature>
<reference evidence="6 7" key="1">
    <citation type="submission" date="2023-08" db="EMBL/GenBank/DDBJ databases">
        <title>Black Yeasts Isolated from many extreme environments.</title>
        <authorList>
            <person name="Coleine C."/>
            <person name="Stajich J.E."/>
            <person name="Selbmann L."/>
        </authorList>
    </citation>
    <scope>NUCLEOTIDE SEQUENCE [LARGE SCALE GENOMIC DNA]</scope>
    <source>
        <strain evidence="6 7">CCFEE 536</strain>
    </source>
</reference>
<dbReference type="PANTHER" id="PTHR23501:SF199">
    <property type="entry name" value="MFS EFFLUX TRANSPORTER INPD-RELATED"/>
    <property type="match status" value="1"/>
</dbReference>
<evidence type="ECO:0000256" key="3">
    <source>
        <dbReference type="ARBA" id="ARBA00022989"/>
    </source>
</evidence>
<comment type="subcellular location">
    <subcellularLocation>
        <location evidence="1">Membrane</location>
        <topology evidence="1">Multi-pass membrane protein</topology>
    </subcellularLocation>
</comment>
<comment type="caution">
    <text evidence="6">The sequence shown here is derived from an EMBL/GenBank/DDBJ whole genome shotgun (WGS) entry which is preliminary data.</text>
</comment>
<feature type="transmembrane region" description="Helical" evidence="5">
    <location>
        <begin position="20"/>
        <end position="42"/>
    </location>
</feature>
<keyword evidence="3 5" id="KW-1133">Transmembrane helix</keyword>
<name>A0ABR0LU40_9PEZI</name>
<keyword evidence="4 5" id="KW-0472">Membrane</keyword>
<protein>
    <submittedName>
        <fullName evidence="6">MFS sugar transporter</fullName>
    </submittedName>
</protein>
<keyword evidence="6" id="KW-0813">Transport</keyword>
<keyword evidence="7" id="KW-1185">Reference proteome</keyword>
<keyword evidence="2 5" id="KW-0812">Transmembrane</keyword>
<organism evidence="6 7">
    <name type="scientific">Cryomyces antarcticus</name>
    <dbReference type="NCBI Taxonomy" id="329879"/>
    <lineage>
        <taxon>Eukaryota</taxon>
        <taxon>Fungi</taxon>
        <taxon>Dikarya</taxon>
        <taxon>Ascomycota</taxon>
        <taxon>Pezizomycotina</taxon>
        <taxon>Dothideomycetes</taxon>
        <taxon>Dothideomycetes incertae sedis</taxon>
        <taxon>Cryomyces</taxon>
    </lineage>
</organism>
<evidence type="ECO:0000256" key="4">
    <source>
        <dbReference type="ARBA" id="ARBA00023136"/>
    </source>
</evidence>
<proteinExistence type="predicted"/>
<feature type="transmembrane region" description="Helical" evidence="5">
    <location>
        <begin position="54"/>
        <end position="77"/>
    </location>
</feature>
<sequence length="161" mass="16906">MAIGAGLLSTFKTDTGHAMWIGYQFIFGAGVGLGMQQTLIAVQTVLPAADIPIGTAIMMFSQTLGGALFISIAQNVFTNQLLKSLKEAVPDLNPAIVLATGATSLKTSIEARFLPGVLQAYNTAIMDTFYVSVALGALSLFGALAMEWKSVKGKKIEMAMA</sequence>
<accession>A0ABR0LU40</accession>
<evidence type="ECO:0000256" key="2">
    <source>
        <dbReference type="ARBA" id="ARBA00022692"/>
    </source>
</evidence>
<keyword evidence="6" id="KW-0762">Sugar transport</keyword>
<dbReference type="SUPFAM" id="SSF103473">
    <property type="entry name" value="MFS general substrate transporter"/>
    <property type="match status" value="1"/>
</dbReference>
<evidence type="ECO:0000313" key="7">
    <source>
        <dbReference type="Proteomes" id="UP001357485"/>
    </source>
</evidence>
<dbReference type="Proteomes" id="UP001357485">
    <property type="component" value="Unassembled WGS sequence"/>
</dbReference>